<sequence length="74" mass="8158">MSLSYMRLMDLGNNLPGLIIIINLEHKAAESQHLAGGGTRLEEEEGESQTYLVTAPADCLQMVVYGEEWATNSF</sequence>
<organism evidence="1 2">
    <name type="scientific">Pieris macdunnoughi</name>
    <dbReference type="NCBI Taxonomy" id="345717"/>
    <lineage>
        <taxon>Eukaryota</taxon>
        <taxon>Metazoa</taxon>
        <taxon>Ecdysozoa</taxon>
        <taxon>Arthropoda</taxon>
        <taxon>Hexapoda</taxon>
        <taxon>Insecta</taxon>
        <taxon>Pterygota</taxon>
        <taxon>Neoptera</taxon>
        <taxon>Endopterygota</taxon>
        <taxon>Lepidoptera</taxon>
        <taxon>Glossata</taxon>
        <taxon>Ditrysia</taxon>
        <taxon>Papilionoidea</taxon>
        <taxon>Pieridae</taxon>
        <taxon>Pierinae</taxon>
        <taxon>Pieris</taxon>
    </lineage>
</organism>
<name>A0A821VG83_9NEOP</name>
<dbReference type="AlphaFoldDB" id="A0A821VG83"/>
<keyword evidence="2" id="KW-1185">Reference proteome</keyword>
<dbReference type="Proteomes" id="UP000663880">
    <property type="component" value="Unassembled WGS sequence"/>
</dbReference>
<accession>A0A821VG83</accession>
<reference evidence="1" key="1">
    <citation type="submission" date="2021-02" db="EMBL/GenBank/DDBJ databases">
        <authorList>
            <person name="Steward A R."/>
        </authorList>
    </citation>
    <scope>NUCLEOTIDE SEQUENCE</scope>
</reference>
<evidence type="ECO:0000313" key="2">
    <source>
        <dbReference type="Proteomes" id="UP000663880"/>
    </source>
</evidence>
<protein>
    <submittedName>
        <fullName evidence="1">Uncharacterized protein</fullName>
    </submittedName>
</protein>
<gene>
    <name evidence="1" type="ORF">PMACD_LOCUS11720</name>
</gene>
<evidence type="ECO:0000313" key="1">
    <source>
        <dbReference type="EMBL" id="CAF4906174.1"/>
    </source>
</evidence>
<proteinExistence type="predicted"/>
<dbReference type="EMBL" id="CAJOBZ010000041">
    <property type="protein sequence ID" value="CAF4906174.1"/>
    <property type="molecule type" value="Genomic_DNA"/>
</dbReference>
<comment type="caution">
    <text evidence="1">The sequence shown here is derived from an EMBL/GenBank/DDBJ whole genome shotgun (WGS) entry which is preliminary data.</text>
</comment>